<dbReference type="GO" id="GO:0015031">
    <property type="term" value="P:protein transport"/>
    <property type="evidence" value="ECO:0007669"/>
    <property type="project" value="UniProtKB-KW"/>
</dbReference>
<evidence type="ECO:0000256" key="10">
    <source>
        <dbReference type="RuleBase" id="RU365010"/>
    </source>
</evidence>
<dbReference type="AlphaFoldDB" id="A0A2H1CWW1"/>
<keyword evidence="4 10" id="KW-0963">Cytoplasm</keyword>
<evidence type="ECO:0000313" key="11">
    <source>
        <dbReference type="EMBL" id="THD28916.1"/>
    </source>
</evidence>
<dbReference type="GO" id="GO:0007017">
    <property type="term" value="P:microtubule-based process"/>
    <property type="evidence" value="ECO:0007669"/>
    <property type="project" value="InterPro"/>
</dbReference>
<dbReference type="InterPro" id="IPR001372">
    <property type="entry name" value="Dynein_light_chain_typ-1/2"/>
</dbReference>
<keyword evidence="8 10" id="KW-0206">Cytoskeleton</keyword>
<keyword evidence="10" id="KW-0505">Motor protein</keyword>
<evidence type="ECO:0000256" key="6">
    <source>
        <dbReference type="ARBA" id="ARBA00022816"/>
    </source>
</evidence>
<evidence type="ECO:0000256" key="4">
    <source>
        <dbReference type="ARBA" id="ARBA00022490"/>
    </source>
</evidence>
<dbReference type="SUPFAM" id="SSF54648">
    <property type="entry name" value="DLC"/>
    <property type="match status" value="1"/>
</dbReference>
<evidence type="ECO:0000256" key="1">
    <source>
        <dbReference type="ARBA" id="ARBA00004123"/>
    </source>
</evidence>
<organism evidence="11 12">
    <name type="scientific">Fasciola hepatica</name>
    <name type="common">Liver fluke</name>
    <dbReference type="NCBI Taxonomy" id="6192"/>
    <lineage>
        <taxon>Eukaryota</taxon>
        <taxon>Metazoa</taxon>
        <taxon>Spiralia</taxon>
        <taxon>Lophotrochozoa</taxon>
        <taxon>Platyhelminthes</taxon>
        <taxon>Trematoda</taxon>
        <taxon>Digenea</taxon>
        <taxon>Plagiorchiida</taxon>
        <taxon>Echinostomata</taxon>
        <taxon>Echinostomatoidea</taxon>
        <taxon>Fasciolidae</taxon>
        <taxon>Fasciola</taxon>
    </lineage>
</organism>
<dbReference type="GO" id="GO:0005874">
    <property type="term" value="C:microtubule"/>
    <property type="evidence" value="ECO:0007669"/>
    <property type="project" value="UniProtKB-KW"/>
</dbReference>
<comment type="subcellular location">
    <subcellularLocation>
        <location evidence="2 10">Cytoplasm</location>
        <location evidence="2 10">Cytoskeleton</location>
    </subcellularLocation>
    <subcellularLocation>
        <location evidence="1">Nucleus</location>
    </subcellularLocation>
</comment>
<dbReference type="GO" id="GO:0051028">
    <property type="term" value="P:mRNA transport"/>
    <property type="evidence" value="ECO:0007669"/>
    <property type="project" value="UniProtKB-KW"/>
</dbReference>
<keyword evidence="3" id="KW-0813">Transport</keyword>
<dbReference type="InterPro" id="IPR037177">
    <property type="entry name" value="DLC_sf"/>
</dbReference>
<dbReference type="GO" id="GO:0005868">
    <property type="term" value="C:cytoplasmic dynein complex"/>
    <property type="evidence" value="ECO:0007669"/>
    <property type="project" value="TreeGrafter"/>
</dbReference>
<dbReference type="SMART" id="SM01375">
    <property type="entry name" value="Dynein_light"/>
    <property type="match status" value="1"/>
</dbReference>
<gene>
    <name evidence="11" type="ORF">D915_000254</name>
</gene>
<comment type="similarity">
    <text evidence="10">Belongs to the dynein light chain family.</text>
</comment>
<keyword evidence="12" id="KW-1185">Reference proteome</keyword>
<dbReference type="Proteomes" id="UP000230066">
    <property type="component" value="Unassembled WGS sequence"/>
</dbReference>
<comment type="caution">
    <text evidence="11">The sequence shown here is derived from an EMBL/GenBank/DDBJ whole genome shotgun (WGS) entry which is preliminary data.</text>
</comment>
<evidence type="ECO:0000256" key="5">
    <source>
        <dbReference type="ARBA" id="ARBA00022701"/>
    </source>
</evidence>
<dbReference type="EMBL" id="JXXN02000043">
    <property type="protein sequence ID" value="THD28916.1"/>
    <property type="molecule type" value="Genomic_DNA"/>
</dbReference>
<dbReference type="PANTHER" id="PTHR11886">
    <property type="entry name" value="DYNEIN LIGHT CHAIN"/>
    <property type="match status" value="1"/>
</dbReference>
<dbReference type="Pfam" id="PF01221">
    <property type="entry name" value="Dynein_light"/>
    <property type="match status" value="1"/>
</dbReference>
<keyword evidence="6" id="KW-0509">mRNA transport</keyword>
<proteinExistence type="inferred from homology"/>
<dbReference type="Gene3D" id="3.30.740.10">
    <property type="entry name" value="Protein Inhibitor Of Neuronal Nitric Oxide Synthase"/>
    <property type="match status" value="1"/>
</dbReference>
<reference evidence="11" key="1">
    <citation type="submission" date="2019-03" db="EMBL/GenBank/DDBJ databases">
        <title>Improved annotation for the trematode Fasciola hepatica.</title>
        <authorList>
            <person name="Choi Y.-J."/>
            <person name="Martin J."/>
            <person name="Mitreva M."/>
        </authorList>
    </citation>
    <scope>NUCLEOTIDE SEQUENCE [LARGE SCALE GENOMIC DNA]</scope>
</reference>
<dbReference type="FunFam" id="3.30.740.10:FF:000005">
    <property type="entry name" value="Dynein light chain"/>
    <property type="match status" value="1"/>
</dbReference>
<keyword evidence="10" id="KW-0243">Dynein</keyword>
<keyword evidence="9" id="KW-0539">Nucleus</keyword>
<name>A0A2H1CWW1_FASHE</name>
<evidence type="ECO:0000256" key="7">
    <source>
        <dbReference type="ARBA" id="ARBA00022927"/>
    </source>
</evidence>
<keyword evidence="5 10" id="KW-0493">Microtubule</keyword>
<accession>A0A2H1CWW1</accession>
<sequence>MTDKQASVKSTDMPKEMQTEVIDIAKQAAKDTQSDGDIASKIKAALDEKFGETWHITVGSSFGSKVSHNEGHFIFFYLGTKAIQAYRFG</sequence>
<protein>
    <recommendedName>
        <fullName evidence="10">Dynein light chain</fullName>
    </recommendedName>
</protein>
<evidence type="ECO:0000313" key="12">
    <source>
        <dbReference type="Proteomes" id="UP000230066"/>
    </source>
</evidence>
<evidence type="ECO:0000256" key="9">
    <source>
        <dbReference type="ARBA" id="ARBA00023242"/>
    </source>
</evidence>
<evidence type="ECO:0000256" key="3">
    <source>
        <dbReference type="ARBA" id="ARBA00022448"/>
    </source>
</evidence>
<keyword evidence="7" id="KW-0653">Protein transport</keyword>
<evidence type="ECO:0000256" key="8">
    <source>
        <dbReference type="ARBA" id="ARBA00023212"/>
    </source>
</evidence>
<dbReference type="PANTHER" id="PTHR11886:SF35">
    <property type="entry name" value="DYNEIN LIGHT CHAIN"/>
    <property type="match status" value="1"/>
</dbReference>
<evidence type="ECO:0000256" key="2">
    <source>
        <dbReference type="ARBA" id="ARBA00004245"/>
    </source>
</evidence>
<dbReference type="GO" id="GO:0045505">
    <property type="term" value="F:dynein intermediate chain binding"/>
    <property type="evidence" value="ECO:0007669"/>
    <property type="project" value="TreeGrafter"/>
</dbReference>
<dbReference type="GO" id="GO:0005634">
    <property type="term" value="C:nucleus"/>
    <property type="evidence" value="ECO:0007669"/>
    <property type="project" value="UniProtKB-SubCell"/>
</dbReference>